<dbReference type="SUPFAM" id="SSF55874">
    <property type="entry name" value="ATPase domain of HSP90 chaperone/DNA topoisomerase II/histidine kinase"/>
    <property type="match status" value="1"/>
</dbReference>
<feature type="transmembrane region" description="Helical" evidence="13">
    <location>
        <begin position="272"/>
        <end position="290"/>
    </location>
</feature>
<keyword evidence="13" id="KW-0812">Transmembrane</keyword>
<dbReference type="InterPro" id="IPR003594">
    <property type="entry name" value="HATPase_dom"/>
</dbReference>
<feature type="domain" description="Response regulatory" evidence="15">
    <location>
        <begin position="684"/>
        <end position="804"/>
    </location>
</feature>
<proteinExistence type="predicted"/>
<dbReference type="Proteomes" id="UP000571701">
    <property type="component" value="Unassembled WGS sequence"/>
</dbReference>
<keyword evidence="4" id="KW-0808">Transferase</keyword>
<reference evidence="16 17" key="1">
    <citation type="submission" date="2020-07" db="EMBL/GenBank/DDBJ databases">
        <title>Vibrio marinisediminis sp. nov., isolated from marine sediment.</title>
        <authorList>
            <person name="Ji X."/>
        </authorList>
    </citation>
    <scope>NUCLEOTIDE SEQUENCE [LARGE SCALE GENOMIC DNA]</scope>
    <source>
        <strain evidence="16 17">404</strain>
    </source>
</reference>
<evidence type="ECO:0000256" key="11">
    <source>
        <dbReference type="ARBA" id="ARBA00068150"/>
    </source>
</evidence>
<dbReference type="CDD" id="cd17546">
    <property type="entry name" value="REC_hyHK_CKI1_RcsC-like"/>
    <property type="match status" value="1"/>
</dbReference>
<comment type="subunit">
    <text evidence="10">At low DSF concentrations, interacts with RpfF.</text>
</comment>
<dbReference type="InterPro" id="IPR036097">
    <property type="entry name" value="HisK_dim/P_sf"/>
</dbReference>
<organism evidence="16 17">
    <name type="scientific">Vibrio marinisediminis</name>
    <dbReference type="NCBI Taxonomy" id="2758441"/>
    <lineage>
        <taxon>Bacteria</taxon>
        <taxon>Pseudomonadati</taxon>
        <taxon>Pseudomonadota</taxon>
        <taxon>Gammaproteobacteria</taxon>
        <taxon>Vibrionales</taxon>
        <taxon>Vibrionaceae</taxon>
        <taxon>Vibrio</taxon>
    </lineage>
</organism>
<evidence type="ECO:0000259" key="14">
    <source>
        <dbReference type="PROSITE" id="PS50109"/>
    </source>
</evidence>
<dbReference type="Gene3D" id="3.40.50.2300">
    <property type="match status" value="1"/>
</dbReference>
<keyword evidence="8" id="KW-0067">ATP-binding</keyword>
<dbReference type="CDD" id="cd16922">
    <property type="entry name" value="HATPase_EvgS-ArcB-TorS-like"/>
    <property type="match status" value="1"/>
</dbReference>
<evidence type="ECO:0000256" key="7">
    <source>
        <dbReference type="ARBA" id="ARBA00022801"/>
    </source>
</evidence>
<dbReference type="EMBL" id="JACFYF010000001">
    <property type="protein sequence ID" value="MBA5760805.1"/>
    <property type="molecule type" value="Genomic_DNA"/>
</dbReference>
<dbReference type="AlphaFoldDB" id="A0A7W2FMG1"/>
<name>A0A7W2FMG1_9VIBR</name>
<gene>
    <name evidence="16" type="ORF">H2O73_00485</name>
</gene>
<dbReference type="PANTHER" id="PTHR45339">
    <property type="entry name" value="HYBRID SIGNAL TRANSDUCTION HISTIDINE KINASE J"/>
    <property type="match status" value="1"/>
</dbReference>
<keyword evidence="5" id="KW-0547">Nucleotide-binding</keyword>
<evidence type="ECO:0000313" key="17">
    <source>
        <dbReference type="Proteomes" id="UP000571701"/>
    </source>
</evidence>
<dbReference type="GO" id="GO:0016787">
    <property type="term" value="F:hydrolase activity"/>
    <property type="evidence" value="ECO:0007669"/>
    <property type="project" value="UniProtKB-KW"/>
</dbReference>
<dbReference type="InterPro" id="IPR001789">
    <property type="entry name" value="Sig_transdc_resp-reg_receiver"/>
</dbReference>
<keyword evidence="7" id="KW-0378">Hydrolase</keyword>
<evidence type="ECO:0000256" key="5">
    <source>
        <dbReference type="ARBA" id="ARBA00022741"/>
    </source>
</evidence>
<dbReference type="InterPro" id="IPR004358">
    <property type="entry name" value="Sig_transdc_His_kin-like_C"/>
</dbReference>
<dbReference type="InterPro" id="IPR011006">
    <property type="entry name" value="CheY-like_superfamily"/>
</dbReference>
<evidence type="ECO:0000256" key="4">
    <source>
        <dbReference type="ARBA" id="ARBA00022679"/>
    </source>
</evidence>
<evidence type="ECO:0000256" key="9">
    <source>
        <dbReference type="ARBA" id="ARBA00023012"/>
    </source>
</evidence>
<dbReference type="GO" id="GO:0000155">
    <property type="term" value="F:phosphorelay sensor kinase activity"/>
    <property type="evidence" value="ECO:0007669"/>
    <property type="project" value="InterPro"/>
</dbReference>
<evidence type="ECO:0000256" key="13">
    <source>
        <dbReference type="SAM" id="Phobius"/>
    </source>
</evidence>
<dbReference type="PRINTS" id="PR00344">
    <property type="entry name" value="BCTRLSENSOR"/>
</dbReference>
<evidence type="ECO:0000259" key="15">
    <source>
        <dbReference type="PROSITE" id="PS50110"/>
    </source>
</evidence>
<feature type="domain" description="Histidine kinase" evidence="14">
    <location>
        <begin position="319"/>
        <end position="539"/>
    </location>
</feature>
<keyword evidence="6" id="KW-0418">Kinase</keyword>
<dbReference type="PROSITE" id="PS50110">
    <property type="entry name" value="RESPONSE_REGULATORY"/>
    <property type="match status" value="1"/>
</dbReference>
<dbReference type="InterPro" id="IPR036890">
    <property type="entry name" value="HATPase_C_sf"/>
</dbReference>
<evidence type="ECO:0000256" key="1">
    <source>
        <dbReference type="ARBA" id="ARBA00000085"/>
    </source>
</evidence>
<dbReference type="RefSeq" id="WP_182105460.1">
    <property type="nucleotide sequence ID" value="NZ_JACFYF010000001.1"/>
</dbReference>
<dbReference type="CDD" id="cd00082">
    <property type="entry name" value="HisKA"/>
    <property type="match status" value="1"/>
</dbReference>
<dbReference type="FunFam" id="1.10.287.130:FF:000002">
    <property type="entry name" value="Two-component osmosensing histidine kinase"/>
    <property type="match status" value="1"/>
</dbReference>
<dbReference type="EC" id="2.7.13.3" evidence="2"/>
<evidence type="ECO:0000256" key="12">
    <source>
        <dbReference type="PROSITE-ProRule" id="PRU00169"/>
    </source>
</evidence>
<dbReference type="Gene3D" id="3.30.565.10">
    <property type="entry name" value="Histidine kinase-like ATPase, C-terminal domain"/>
    <property type="match status" value="1"/>
</dbReference>
<dbReference type="SUPFAM" id="SSF52172">
    <property type="entry name" value="CheY-like"/>
    <property type="match status" value="1"/>
</dbReference>
<evidence type="ECO:0000256" key="10">
    <source>
        <dbReference type="ARBA" id="ARBA00064003"/>
    </source>
</evidence>
<dbReference type="PANTHER" id="PTHR45339:SF1">
    <property type="entry name" value="HYBRID SIGNAL TRANSDUCTION HISTIDINE KINASE J"/>
    <property type="match status" value="1"/>
</dbReference>
<comment type="catalytic activity">
    <reaction evidence="1">
        <text>ATP + protein L-histidine = ADP + protein N-phospho-L-histidine.</text>
        <dbReference type="EC" id="2.7.13.3"/>
    </reaction>
</comment>
<dbReference type="InterPro" id="IPR005467">
    <property type="entry name" value="His_kinase_dom"/>
</dbReference>
<evidence type="ECO:0000256" key="6">
    <source>
        <dbReference type="ARBA" id="ARBA00022777"/>
    </source>
</evidence>
<dbReference type="GO" id="GO:0005524">
    <property type="term" value="F:ATP binding"/>
    <property type="evidence" value="ECO:0007669"/>
    <property type="project" value="UniProtKB-KW"/>
</dbReference>
<dbReference type="Pfam" id="PF00512">
    <property type="entry name" value="HisKA"/>
    <property type="match status" value="1"/>
</dbReference>
<dbReference type="SMART" id="SM00448">
    <property type="entry name" value="REC"/>
    <property type="match status" value="1"/>
</dbReference>
<accession>A0A7W2FMG1</accession>
<dbReference type="Pfam" id="PF02518">
    <property type="entry name" value="HATPase_c"/>
    <property type="match status" value="1"/>
</dbReference>
<dbReference type="SUPFAM" id="SSF47384">
    <property type="entry name" value="Homodimeric domain of signal transducing histidine kinase"/>
    <property type="match status" value="1"/>
</dbReference>
<evidence type="ECO:0000313" key="16">
    <source>
        <dbReference type="EMBL" id="MBA5760805.1"/>
    </source>
</evidence>
<protein>
    <recommendedName>
        <fullName evidence="11">Sensory/regulatory protein RpfC</fullName>
        <ecNumber evidence="2">2.7.13.3</ecNumber>
    </recommendedName>
</protein>
<dbReference type="InterPro" id="IPR003661">
    <property type="entry name" value="HisK_dim/P_dom"/>
</dbReference>
<evidence type="ECO:0000256" key="8">
    <source>
        <dbReference type="ARBA" id="ARBA00022840"/>
    </source>
</evidence>
<evidence type="ECO:0000256" key="3">
    <source>
        <dbReference type="ARBA" id="ARBA00022553"/>
    </source>
</evidence>
<dbReference type="FunFam" id="3.30.565.10:FF:000010">
    <property type="entry name" value="Sensor histidine kinase RcsC"/>
    <property type="match status" value="1"/>
</dbReference>
<keyword evidence="13" id="KW-0472">Membrane</keyword>
<feature type="modified residue" description="4-aspartylphosphate" evidence="12">
    <location>
        <position position="734"/>
    </location>
</feature>
<dbReference type="SMART" id="SM00388">
    <property type="entry name" value="HisKA"/>
    <property type="match status" value="1"/>
</dbReference>
<comment type="caution">
    <text evidence="16">The sequence shown here is derived from an EMBL/GenBank/DDBJ whole genome shotgun (WGS) entry which is preliminary data.</text>
</comment>
<dbReference type="PROSITE" id="PS50109">
    <property type="entry name" value="HIS_KIN"/>
    <property type="match status" value="1"/>
</dbReference>
<dbReference type="SMART" id="SM00387">
    <property type="entry name" value="HATPase_c"/>
    <property type="match status" value="1"/>
</dbReference>
<keyword evidence="13" id="KW-1133">Transmembrane helix</keyword>
<sequence length="804" mass="91221">MATIKHSIRLQMLLASVLILGLVISFEALNHHYKGVETELRALQYSISHSEALLLDMRRQEKDFLSRVDSKYIKNTQEQVDELKQNIKTIDSFFNKHQFGLQFSAKDIIQSIDSYWVIFEQLAKQKLLIEGENKTGLIEELKNAWFDLEKVMLLKGDERYDQTIIDLQESTYYFFRTFDSEQLVNAQNLIFKLSFLSNGDEENVQKAILNYQQKFSQLQQAYQQLGYNHTSGLHGSLRREIHDVESILETMHQHIPAQIQQKLDDIEEKTHIIMMVLLVSLIIVLSYATWSITRLERKLVSSEAQAKLSNKAKSTFLANMSHEIRTPLNGIIGMSQIIADTTLTPNQPDYLHAIDTSSQTLLMLINDVLDLSKIESGHIEITPYPADVRDAIYDTAAMIAVKASEKNIKLIVEICRETPYNVKIDEHRLRQILMNLVSNAVKFTDQGSVTISLDTRINAGECLLTFSVSDTGLGIDKHKLNDIFSPFKQEDSSITRNFGGTGLGLSISSQLATLLGGKLQVESEKGKGSRFFFTLPVEVLERIPRKQASVAEHACIVCDNEVLADDLEQSLLFYGITRVTRVGNVSHSVDSDVFFLFHGDNQKTLDSIEQLQKLSPSTPIIILQTFDSVGFEYEDKVDGIIKHPILGSRLISAITQSNEALRERMLHYSAKIQYPSTETKHNGKVLIVEDNSVNQQVVSLFLKKASYQYDIANNGLEALNKIKQGHRYQVLLMDCMMPEMDGFTATQEIRIHEKQNNLPSTPIVALTASVLDQDIKRCIDVGMDDYLAKPLRKDKLYSVLEKYI</sequence>
<keyword evidence="17" id="KW-1185">Reference proteome</keyword>
<dbReference type="Gene3D" id="1.10.287.130">
    <property type="match status" value="1"/>
</dbReference>
<keyword evidence="3 12" id="KW-0597">Phosphoprotein</keyword>
<dbReference type="Pfam" id="PF00072">
    <property type="entry name" value="Response_reg"/>
    <property type="match status" value="1"/>
</dbReference>
<evidence type="ECO:0000256" key="2">
    <source>
        <dbReference type="ARBA" id="ARBA00012438"/>
    </source>
</evidence>
<keyword evidence="9" id="KW-0902">Two-component regulatory system</keyword>